<proteinExistence type="predicted"/>
<dbReference type="HOGENOM" id="CLU_524822_0_0_1"/>
<dbReference type="KEGG" id="gtr:GLOTRDRAFT_92971"/>
<dbReference type="InterPro" id="IPR032675">
    <property type="entry name" value="LRR_dom_sf"/>
</dbReference>
<dbReference type="OrthoDB" id="2823831at2759"/>
<accession>S7RPR5</accession>
<dbReference type="Gene3D" id="3.80.10.10">
    <property type="entry name" value="Ribonuclease Inhibitor"/>
    <property type="match status" value="1"/>
</dbReference>
<protein>
    <submittedName>
        <fullName evidence="1">Uncharacterized protein</fullName>
    </submittedName>
</protein>
<evidence type="ECO:0000313" key="1">
    <source>
        <dbReference type="EMBL" id="EPQ56555.1"/>
    </source>
</evidence>
<dbReference type="Proteomes" id="UP000030669">
    <property type="component" value="Unassembled WGS sequence"/>
</dbReference>
<reference evidence="1 2" key="1">
    <citation type="journal article" date="2012" name="Science">
        <title>The Paleozoic origin of enzymatic lignin decomposition reconstructed from 31 fungal genomes.</title>
        <authorList>
            <person name="Floudas D."/>
            <person name="Binder M."/>
            <person name="Riley R."/>
            <person name="Barry K."/>
            <person name="Blanchette R.A."/>
            <person name="Henrissat B."/>
            <person name="Martinez A.T."/>
            <person name="Otillar R."/>
            <person name="Spatafora J.W."/>
            <person name="Yadav J.S."/>
            <person name="Aerts A."/>
            <person name="Benoit I."/>
            <person name="Boyd A."/>
            <person name="Carlson A."/>
            <person name="Copeland A."/>
            <person name="Coutinho P.M."/>
            <person name="de Vries R.P."/>
            <person name="Ferreira P."/>
            <person name="Findley K."/>
            <person name="Foster B."/>
            <person name="Gaskell J."/>
            <person name="Glotzer D."/>
            <person name="Gorecki P."/>
            <person name="Heitman J."/>
            <person name="Hesse C."/>
            <person name="Hori C."/>
            <person name="Igarashi K."/>
            <person name="Jurgens J.A."/>
            <person name="Kallen N."/>
            <person name="Kersten P."/>
            <person name="Kohler A."/>
            <person name="Kuees U."/>
            <person name="Kumar T.K.A."/>
            <person name="Kuo A."/>
            <person name="LaButti K."/>
            <person name="Larrondo L.F."/>
            <person name="Lindquist E."/>
            <person name="Ling A."/>
            <person name="Lombard V."/>
            <person name="Lucas S."/>
            <person name="Lundell T."/>
            <person name="Martin R."/>
            <person name="McLaughlin D.J."/>
            <person name="Morgenstern I."/>
            <person name="Morin E."/>
            <person name="Murat C."/>
            <person name="Nagy L.G."/>
            <person name="Nolan M."/>
            <person name="Ohm R.A."/>
            <person name="Patyshakuliyeva A."/>
            <person name="Rokas A."/>
            <person name="Ruiz-Duenas F.J."/>
            <person name="Sabat G."/>
            <person name="Salamov A."/>
            <person name="Samejima M."/>
            <person name="Schmutz J."/>
            <person name="Slot J.C."/>
            <person name="St John F."/>
            <person name="Stenlid J."/>
            <person name="Sun H."/>
            <person name="Sun S."/>
            <person name="Syed K."/>
            <person name="Tsang A."/>
            <person name="Wiebenga A."/>
            <person name="Young D."/>
            <person name="Pisabarro A."/>
            <person name="Eastwood D.C."/>
            <person name="Martin F."/>
            <person name="Cullen D."/>
            <person name="Grigoriev I.V."/>
            <person name="Hibbett D.S."/>
        </authorList>
    </citation>
    <scope>NUCLEOTIDE SEQUENCE [LARGE SCALE GENOMIC DNA]</scope>
    <source>
        <strain evidence="1 2">ATCC 11539</strain>
    </source>
</reference>
<dbReference type="SUPFAM" id="SSF52047">
    <property type="entry name" value="RNI-like"/>
    <property type="match status" value="1"/>
</dbReference>
<dbReference type="GeneID" id="19309433"/>
<organism evidence="1 2">
    <name type="scientific">Gloeophyllum trabeum (strain ATCC 11539 / FP-39264 / Madison 617)</name>
    <name type="common">Brown rot fungus</name>
    <dbReference type="NCBI Taxonomy" id="670483"/>
    <lineage>
        <taxon>Eukaryota</taxon>
        <taxon>Fungi</taxon>
        <taxon>Dikarya</taxon>
        <taxon>Basidiomycota</taxon>
        <taxon>Agaricomycotina</taxon>
        <taxon>Agaricomycetes</taxon>
        <taxon>Gloeophyllales</taxon>
        <taxon>Gloeophyllaceae</taxon>
        <taxon>Gloeophyllum</taxon>
    </lineage>
</organism>
<sequence>MHRKTKLQKKSDIVERLSLVNRLPDEAERSLLLDEVANATALLDSIKSKSRSRQEDRILVQAYADKCRSLLSPFRGLLGLPLELLHEIFLHCLPEEDRFLIPWPDRAPVALLAVCKYWRDAALSNTELWSSVHIHYLSPHRREAWLARAQTRPLALSYDSTRTDERGEQMTRSIRFLISVAHRCSVLHLSLPPDSFPQVNRMELPDLPLLTELEVRDCHLARASETFTRDQGTVSLPNLRSFKCTWLYPEQYEDLSLPWSRLTNLDVQVCSPACLTRLLNFIDECQELRRLLLRLTPNSQTFHWIAPVTSICLTNLTELGLYSWSSEFNIRTHNQLRKIFSDLVRHLNLPRLEALSIGNSATGWPDWRSLIVRSNCSLQKLSIAGMDEMAPMLEHFMPLLAICPGLQALQIVHDHQHFSLEAVKLFDCLINRASSDDPTLTLPELQVLRVLVRFEHEDGYDMFKDHVKSLLHSGSQGRSAQPIFFAEIGLESWWQAGSGRKTWTWTRRNLIEHIEEKTI</sequence>
<dbReference type="AlphaFoldDB" id="S7RPR5"/>
<dbReference type="EMBL" id="KB469300">
    <property type="protein sequence ID" value="EPQ56555.1"/>
    <property type="molecule type" value="Genomic_DNA"/>
</dbReference>
<evidence type="ECO:0000313" key="2">
    <source>
        <dbReference type="Proteomes" id="UP000030669"/>
    </source>
</evidence>
<dbReference type="OMA" id="AAPRCIS"/>
<keyword evidence="2" id="KW-1185">Reference proteome</keyword>
<dbReference type="RefSeq" id="XP_007865269.1">
    <property type="nucleotide sequence ID" value="XM_007867078.1"/>
</dbReference>
<name>S7RPR5_GLOTA</name>
<gene>
    <name evidence="1" type="ORF">GLOTRDRAFT_92971</name>
</gene>